<dbReference type="STRING" id="244447.ENSCSEP00000001468"/>
<dbReference type="GO" id="GO:0007399">
    <property type="term" value="P:nervous system development"/>
    <property type="evidence" value="ECO:0007669"/>
    <property type="project" value="TreeGrafter"/>
</dbReference>
<dbReference type="GO" id="GO:0045184">
    <property type="term" value="P:establishment of protein localization"/>
    <property type="evidence" value="ECO:0007669"/>
    <property type="project" value="TreeGrafter"/>
</dbReference>
<keyword evidence="5" id="KW-0963">Cytoplasm</keyword>
<keyword evidence="11" id="KW-0206">Cytoskeleton</keyword>
<dbReference type="Ensembl" id="ENSCSET00000001498.1">
    <property type="protein sequence ID" value="ENSCSEP00000001468.1"/>
    <property type="gene ID" value="ENSCSEG00000001003.1"/>
</dbReference>
<dbReference type="PANTHER" id="PTHR13667:SF5">
    <property type="entry name" value="WD REPEAT-CONTAINING AND PLANAR CELL POLARITY EFFECTOR PROTEIN FRITZ HOMOLOG"/>
    <property type="match status" value="1"/>
</dbReference>
<dbReference type="RefSeq" id="XP_008319602.1">
    <property type="nucleotide sequence ID" value="XM_008321380.3"/>
</dbReference>
<feature type="compositionally biased region" description="Polar residues" evidence="13">
    <location>
        <begin position="667"/>
        <end position="676"/>
    </location>
</feature>
<evidence type="ECO:0000256" key="10">
    <source>
        <dbReference type="ARBA" id="ARBA00023136"/>
    </source>
</evidence>
<keyword evidence="4" id="KW-1003">Cell membrane</keyword>
<evidence type="ECO:0000313" key="14">
    <source>
        <dbReference type="Ensembl" id="ENSCSEP00000001468.1"/>
    </source>
</evidence>
<organism evidence="14 15">
    <name type="scientific">Cynoglossus semilaevis</name>
    <name type="common">Tongue sole</name>
    <dbReference type="NCBI Taxonomy" id="244447"/>
    <lineage>
        <taxon>Eukaryota</taxon>
        <taxon>Metazoa</taxon>
        <taxon>Chordata</taxon>
        <taxon>Craniata</taxon>
        <taxon>Vertebrata</taxon>
        <taxon>Euteleostomi</taxon>
        <taxon>Actinopterygii</taxon>
        <taxon>Neopterygii</taxon>
        <taxon>Teleostei</taxon>
        <taxon>Neoteleostei</taxon>
        <taxon>Acanthomorphata</taxon>
        <taxon>Carangaria</taxon>
        <taxon>Pleuronectiformes</taxon>
        <taxon>Pleuronectoidei</taxon>
        <taxon>Cynoglossidae</taxon>
        <taxon>Cynoglossinae</taxon>
        <taxon>Cynoglossus</taxon>
    </lineage>
</organism>
<name>A0A3P8UE12_CYNSE</name>
<evidence type="ECO:0000256" key="6">
    <source>
        <dbReference type="ARBA" id="ARBA00022574"/>
    </source>
</evidence>
<dbReference type="GO" id="GO:0097541">
    <property type="term" value="C:axonemal basal plate"/>
    <property type="evidence" value="ECO:0007669"/>
    <property type="project" value="TreeGrafter"/>
</dbReference>
<evidence type="ECO:0000256" key="11">
    <source>
        <dbReference type="ARBA" id="ARBA00023212"/>
    </source>
</evidence>
<dbReference type="SUPFAM" id="SSF50978">
    <property type="entry name" value="WD40 repeat-like"/>
    <property type="match status" value="1"/>
</dbReference>
<dbReference type="AlphaFoldDB" id="A0A3P8UE12"/>
<evidence type="ECO:0000256" key="2">
    <source>
        <dbReference type="ARBA" id="ARBA00004430"/>
    </source>
</evidence>
<keyword evidence="7" id="KW-0677">Repeat</keyword>
<dbReference type="GeneID" id="103386936"/>
<dbReference type="Proteomes" id="UP000265120">
    <property type="component" value="Chromosome 12"/>
</dbReference>
<comment type="similarity">
    <text evidence="3">Belongs to the WD repeat fritz family.</text>
</comment>
<dbReference type="InterPro" id="IPR036322">
    <property type="entry name" value="WD40_repeat_dom_sf"/>
</dbReference>
<dbReference type="GO" id="GO:0044782">
    <property type="term" value="P:cilium organization"/>
    <property type="evidence" value="ECO:0007669"/>
    <property type="project" value="TreeGrafter"/>
</dbReference>
<reference evidence="14" key="2">
    <citation type="submission" date="2025-08" db="UniProtKB">
        <authorList>
            <consortium name="Ensembl"/>
        </authorList>
    </citation>
    <scope>IDENTIFICATION</scope>
</reference>
<dbReference type="FunCoup" id="A0A3P8UE12">
    <property type="interactions" value="467"/>
</dbReference>
<evidence type="ECO:0000256" key="5">
    <source>
        <dbReference type="ARBA" id="ARBA00022490"/>
    </source>
</evidence>
<accession>A0A3P8UE12</accession>
<keyword evidence="15" id="KW-1185">Reference proteome</keyword>
<comment type="subcellular location">
    <subcellularLocation>
        <location evidence="1">Cell membrane</location>
    </subcellularLocation>
    <subcellularLocation>
        <location evidence="2">Cytoplasm</location>
        <location evidence="2">Cytoskeleton</location>
        <location evidence="2">Cilium axoneme</location>
    </subcellularLocation>
</comment>
<reference evidence="14" key="3">
    <citation type="submission" date="2025-09" db="UniProtKB">
        <authorList>
            <consortium name="Ensembl"/>
        </authorList>
    </citation>
    <scope>IDENTIFICATION</scope>
</reference>
<evidence type="ECO:0000256" key="7">
    <source>
        <dbReference type="ARBA" id="ARBA00022737"/>
    </source>
</evidence>
<keyword evidence="12" id="KW-0966">Cell projection</keyword>
<evidence type="ECO:0000256" key="9">
    <source>
        <dbReference type="ARBA" id="ARBA00023069"/>
    </source>
</evidence>
<feature type="compositionally biased region" description="Basic and acidic residues" evidence="13">
    <location>
        <begin position="618"/>
        <end position="627"/>
    </location>
</feature>
<evidence type="ECO:0000256" key="1">
    <source>
        <dbReference type="ARBA" id="ARBA00004236"/>
    </source>
</evidence>
<dbReference type="GeneTree" id="ENSGT00390000016551"/>
<evidence type="ECO:0000313" key="15">
    <source>
        <dbReference type="Proteomes" id="UP000265120"/>
    </source>
</evidence>
<feature type="region of interest" description="Disordered" evidence="13">
    <location>
        <begin position="599"/>
        <end position="689"/>
    </location>
</feature>
<dbReference type="InterPro" id="IPR024511">
    <property type="entry name" value="Frtz"/>
</dbReference>
<dbReference type="OMA" id="NSMNWNT"/>
<dbReference type="PANTHER" id="PTHR13667">
    <property type="entry name" value="HOMOLOC-13"/>
    <property type="match status" value="1"/>
</dbReference>
<keyword evidence="8" id="KW-0970">Cilium biogenesis/degradation</keyword>
<evidence type="ECO:0000256" key="3">
    <source>
        <dbReference type="ARBA" id="ARBA00006059"/>
    </source>
</evidence>
<protein>
    <submittedName>
        <fullName evidence="14">WD repeat containing planar cell polarity effector</fullName>
    </submittedName>
</protein>
<evidence type="ECO:0000256" key="12">
    <source>
        <dbReference type="ARBA" id="ARBA00023273"/>
    </source>
</evidence>
<evidence type="ECO:0000256" key="4">
    <source>
        <dbReference type="ARBA" id="ARBA00022475"/>
    </source>
</evidence>
<sequence length="698" mass="76744">MAFCLAELHLWSTKSSLQVKDTDIGTYQFYDKGEPATPLEHQYYSEKQQFCDARGYPWTPRNRRPEKLRDSLKELEELLQTNTCVHTRWRNKLCCQLILQSGVLVTVAVNGPQLQQVCVDRILVGRLPANTITDAVLSDRLILLSFLEQSQVAVVHVNRKNQDSPEGGSRTDKLSASEIKVLSVELSAQSRRLRRRVSLNRHQDVALCWWNLQEPGDELWPWTPTDAHRNNVVLLSCSPTDGLKVLCSVKTEGDPLDCRFSLLRPYQLLTVELPARTPEPGQESWAQTCVYECARGRSHRLSVTRIPLPATPIFCSHHPSETMLLLGLSDSSLVLYDGRRGVSLLASCPVPPNLLAWHPAGAVVVVGGGQGGLMCFDVGLAPVKMALLAEEPAPAPTLRLTEHLRCSGGLEGLQWSAGRDGGPEGGDMLMLAVHGGPLAVLRFRLGALTGGHLGPVELLHQRLLCGQVSEALGILESMDWSASGGECFRALGSITNHLLRTELNAATEAQLEAALGVFYSPPAPLSDSVILEYREPIGSYARRFFHHLLRHQRTEKAFLLAVDLEARDLFMDLHYAAGDKGELVLADVAKRKANEIQARAVAAGEDPTGRNEMGGSRLGDRQTERNQSETGPLHLNPPTAPADGRTNQRRTPAKTGHVTVNPDLFRTLTQTGNTEGDGNRKNEDDDPETLHLVYLGTV</sequence>
<evidence type="ECO:0000256" key="8">
    <source>
        <dbReference type="ARBA" id="ARBA00022794"/>
    </source>
</evidence>
<proteinExistence type="inferred from homology"/>
<dbReference type="InParanoid" id="A0A3P8UE12"/>
<dbReference type="KEGG" id="csem:103386936"/>
<dbReference type="Pfam" id="PF11768">
    <property type="entry name" value="Frtz"/>
    <property type="match status" value="1"/>
</dbReference>
<dbReference type="CTD" id="51057"/>
<keyword evidence="10" id="KW-0472">Membrane</keyword>
<evidence type="ECO:0000256" key="13">
    <source>
        <dbReference type="SAM" id="MobiDB-lite"/>
    </source>
</evidence>
<keyword evidence="6" id="KW-0853">WD repeat</keyword>
<reference evidence="14 15" key="1">
    <citation type="journal article" date="2014" name="Nat. Genet.">
        <title>Whole-genome sequence of a flatfish provides insights into ZW sex chromosome evolution and adaptation to a benthic lifestyle.</title>
        <authorList>
            <person name="Chen S."/>
            <person name="Zhang G."/>
            <person name="Shao C."/>
            <person name="Huang Q."/>
            <person name="Liu G."/>
            <person name="Zhang P."/>
            <person name="Song W."/>
            <person name="An N."/>
            <person name="Chalopin D."/>
            <person name="Volff J.N."/>
            <person name="Hong Y."/>
            <person name="Li Q."/>
            <person name="Sha Z."/>
            <person name="Zhou H."/>
            <person name="Xie M."/>
            <person name="Yu Q."/>
            <person name="Liu Y."/>
            <person name="Xiang H."/>
            <person name="Wang N."/>
            <person name="Wu K."/>
            <person name="Yang C."/>
            <person name="Zhou Q."/>
            <person name="Liao X."/>
            <person name="Yang L."/>
            <person name="Hu Q."/>
            <person name="Zhang J."/>
            <person name="Meng L."/>
            <person name="Jin L."/>
            <person name="Tian Y."/>
            <person name="Lian J."/>
            <person name="Yang J."/>
            <person name="Miao G."/>
            <person name="Liu S."/>
            <person name="Liang Z."/>
            <person name="Yan F."/>
            <person name="Li Y."/>
            <person name="Sun B."/>
            <person name="Zhang H."/>
            <person name="Zhang J."/>
            <person name="Zhu Y."/>
            <person name="Du M."/>
            <person name="Zhao Y."/>
            <person name="Schartl M."/>
            <person name="Tang Q."/>
            <person name="Wang J."/>
        </authorList>
    </citation>
    <scope>NUCLEOTIDE SEQUENCE</scope>
</reference>
<keyword evidence="9" id="KW-0969">Cilium</keyword>
<dbReference type="GO" id="GO:0005886">
    <property type="term" value="C:plasma membrane"/>
    <property type="evidence" value="ECO:0007669"/>
    <property type="project" value="UniProtKB-SubCell"/>
</dbReference>
<dbReference type="OrthoDB" id="10013020at2759"/>